<accession>A0A090VY82</accession>
<dbReference type="PANTHER" id="PTHR30069:SF29">
    <property type="entry name" value="HEMOGLOBIN AND HEMOGLOBIN-HAPTOGLOBIN-BINDING PROTEIN 1-RELATED"/>
    <property type="match status" value="1"/>
</dbReference>
<dbReference type="AlphaFoldDB" id="A0A090VY82"/>
<dbReference type="InterPro" id="IPR008969">
    <property type="entry name" value="CarboxyPept-like_regulatory"/>
</dbReference>
<dbReference type="InterPro" id="IPR036942">
    <property type="entry name" value="Beta-barrel_TonB_sf"/>
</dbReference>
<dbReference type="InterPro" id="IPR039426">
    <property type="entry name" value="TonB-dep_rcpt-like"/>
</dbReference>
<dbReference type="Gene3D" id="2.170.130.10">
    <property type="entry name" value="TonB-dependent receptor, plug domain"/>
    <property type="match status" value="1"/>
</dbReference>
<evidence type="ECO:0000256" key="12">
    <source>
        <dbReference type="SAM" id="SignalP"/>
    </source>
</evidence>
<dbReference type="PROSITE" id="PS52016">
    <property type="entry name" value="TONB_DEPENDENT_REC_3"/>
    <property type="match status" value="1"/>
</dbReference>
<feature type="chain" id="PRO_5007382826" evidence="12">
    <location>
        <begin position="19"/>
        <end position="947"/>
    </location>
</feature>
<keyword evidence="3 10" id="KW-1134">Transmembrane beta strand</keyword>
<dbReference type="Proteomes" id="UP000029646">
    <property type="component" value="Unassembled WGS sequence"/>
</dbReference>
<comment type="subcellular location">
    <subcellularLocation>
        <location evidence="1 10">Cell outer membrane</location>
        <topology evidence="1 10">Multi-pass membrane protein</topology>
    </subcellularLocation>
</comment>
<protein>
    <submittedName>
        <fullName evidence="15">TonB-dependent receptor</fullName>
    </submittedName>
</protein>
<keyword evidence="9 10" id="KW-0998">Cell outer membrane</keyword>
<dbReference type="Pfam" id="PF13715">
    <property type="entry name" value="CarbopepD_reg_2"/>
    <property type="match status" value="1"/>
</dbReference>
<dbReference type="PANTHER" id="PTHR30069">
    <property type="entry name" value="TONB-DEPENDENT OUTER MEMBRANE RECEPTOR"/>
    <property type="match status" value="1"/>
</dbReference>
<dbReference type="Pfam" id="PF07715">
    <property type="entry name" value="Plug"/>
    <property type="match status" value="1"/>
</dbReference>
<evidence type="ECO:0000313" key="17">
    <source>
        <dbReference type="Proteomes" id="UP000029646"/>
    </source>
</evidence>
<dbReference type="OrthoDB" id="1109208at2"/>
<dbReference type="Gene3D" id="2.40.170.20">
    <property type="entry name" value="TonB-dependent receptor, beta-barrel domain"/>
    <property type="match status" value="1"/>
</dbReference>
<evidence type="ECO:0000256" key="11">
    <source>
        <dbReference type="RuleBase" id="RU003357"/>
    </source>
</evidence>
<dbReference type="RefSeq" id="WP_042247780.1">
    <property type="nucleotide sequence ID" value="NZ_BBNS01000002.1"/>
</dbReference>
<feature type="domain" description="TonB-dependent receptor-like beta-barrel" evidence="13">
    <location>
        <begin position="430"/>
        <end position="920"/>
    </location>
</feature>
<dbReference type="SUPFAM" id="SSF49464">
    <property type="entry name" value="Carboxypeptidase regulatory domain-like"/>
    <property type="match status" value="1"/>
</dbReference>
<evidence type="ECO:0000313" key="16">
    <source>
        <dbReference type="EMBL" id="GAL87852.1"/>
    </source>
</evidence>
<evidence type="ECO:0000256" key="2">
    <source>
        <dbReference type="ARBA" id="ARBA00022448"/>
    </source>
</evidence>
<evidence type="ECO:0000259" key="13">
    <source>
        <dbReference type="Pfam" id="PF00593"/>
    </source>
</evidence>
<feature type="domain" description="TonB-dependent receptor plug" evidence="14">
    <location>
        <begin position="114"/>
        <end position="222"/>
    </location>
</feature>
<evidence type="ECO:0000256" key="7">
    <source>
        <dbReference type="ARBA" id="ARBA00023136"/>
    </source>
</evidence>
<evidence type="ECO:0000256" key="6">
    <source>
        <dbReference type="ARBA" id="ARBA00023077"/>
    </source>
</evidence>
<keyword evidence="4 10" id="KW-0812">Transmembrane</keyword>
<dbReference type="GO" id="GO:0009279">
    <property type="term" value="C:cell outer membrane"/>
    <property type="evidence" value="ECO:0007669"/>
    <property type="project" value="UniProtKB-SubCell"/>
</dbReference>
<dbReference type="GO" id="GO:0015344">
    <property type="term" value="F:siderophore uptake transmembrane transporter activity"/>
    <property type="evidence" value="ECO:0007669"/>
    <property type="project" value="TreeGrafter"/>
</dbReference>
<feature type="signal peptide" evidence="12">
    <location>
        <begin position="1"/>
        <end position="18"/>
    </location>
</feature>
<comment type="similarity">
    <text evidence="10 11">Belongs to the TonB-dependent receptor family.</text>
</comment>
<evidence type="ECO:0000259" key="14">
    <source>
        <dbReference type="Pfam" id="PF07715"/>
    </source>
</evidence>
<evidence type="ECO:0000313" key="18">
    <source>
        <dbReference type="Proteomes" id="UP000030184"/>
    </source>
</evidence>
<evidence type="ECO:0000256" key="1">
    <source>
        <dbReference type="ARBA" id="ARBA00004571"/>
    </source>
</evidence>
<reference evidence="18" key="1">
    <citation type="journal article" date="2014" name="Genome Announc.">
        <title>Draft Genome Sequence of Marine Flavobacterium Jejuia pallidilutea Strain 11shimoA1 and Pigmentation Mutants.</title>
        <authorList>
            <person name="Takatani N."/>
            <person name="Nakanishi M."/>
            <person name="Meirelles P."/>
            <person name="Mino S."/>
            <person name="Suda W."/>
            <person name="Oshima K."/>
            <person name="Hattori M."/>
            <person name="Ohkuma M."/>
            <person name="Hosokawa M."/>
            <person name="Miyashita K."/>
            <person name="Thompson F.L."/>
            <person name="Niwa A."/>
            <person name="Sawabe T."/>
            <person name="Sawabe T."/>
        </authorList>
    </citation>
    <scope>NUCLEOTIDE SEQUENCE [LARGE SCALE GENOMIC DNA]</scope>
    <source>
        <strain evidence="18">JCM 19538</strain>
    </source>
</reference>
<dbReference type="InterPro" id="IPR000531">
    <property type="entry name" value="Beta-barrel_TonB"/>
</dbReference>
<dbReference type="Pfam" id="PF00593">
    <property type="entry name" value="TonB_dep_Rec_b-barrel"/>
    <property type="match status" value="1"/>
</dbReference>
<dbReference type="SUPFAM" id="SSF56935">
    <property type="entry name" value="Porins"/>
    <property type="match status" value="1"/>
</dbReference>
<keyword evidence="7 10" id="KW-0472">Membrane</keyword>
<dbReference type="Proteomes" id="UP000030184">
    <property type="component" value="Unassembled WGS sequence"/>
</dbReference>
<dbReference type="EMBL" id="BBNS01000002">
    <property type="protein sequence ID" value="GAL69715.1"/>
    <property type="molecule type" value="Genomic_DNA"/>
</dbReference>
<keyword evidence="2 10" id="KW-0813">Transport</keyword>
<keyword evidence="18" id="KW-1185">Reference proteome</keyword>
<keyword evidence="6 11" id="KW-0798">TonB box</keyword>
<dbReference type="EMBL" id="BBNY01000001">
    <property type="protein sequence ID" value="GAL87852.1"/>
    <property type="molecule type" value="Genomic_DNA"/>
</dbReference>
<gene>
    <name evidence="15" type="ORF">JCM19302_3904</name>
    <name evidence="16" type="ORF">JCM19538_2214</name>
</gene>
<keyword evidence="5 12" id="KW-0732">Signal</keyword>
<evidence type="ECO:0000256" key="4">
    <source>
        <dbReference type="ARBA" id="ARBA00022692"/>
    </source>
</evidence>
<evidence type="ECO:0000256" key="8">
    <source>
        <dbReference type="ARBA" id="ARBA00023170"/>
    </source>
</evidence>
<evidence type="ECO:0000256" key="9">
    <source>
        <dbReference type="ARBA" id="ARBA00023237"/>
    </source>
</evidence>
<dbReference type="Gene3D" id="2.60.40.1120">
    <property type="entry name" value="Carboxypeptidase-like, regulatory domain"/>
    <property type="match status" value="1"/>
</dbReference>
<dbReference type="GO" id="GO:0044718">
    <property type="term" value="P:siderophore transmembrane transport"/>
    <property type="evidence" value="ECO:0007669"/>
    <property type="project" value="TreeGrafter"/>
</dbReference>
<sequence length="947" mass="104566">MKTILKFTLFLFCAVTYAQTTISGTVNDDSGQPIPGANIIIVGTTIGTVTDFDGGFTLTTNQTPPFTIQVSSVGFESFSQEITSNNQTIDVILNEGTALDEVVISASRTPERIFESPVTIERYGLKAIKNTASAEFYDGLENLKGVDINTNSLTFKSINTRGFATFANTRFMQRVDGMDNAAPALNFPLGNLLGMVETDVQSVELLPGAASALYGANAFNGILFMTSKSPFDHSGISGYVKGGVTSQEAAGNNEYKDYGIRVAHKFNDKFAAKVNFSYLQGTDWVANDTRGKDRNSTFIKPNSTRENDIDYDGVNVYGDLVSTNLRNVKESPTFLSQLPNPALANLIPDVNVSRTGYDEQDLTNYDAKSIKADWGLYYRPWENDFEIQYVGKIGSGSTIYQGSNRYSIKNFFLQQHKLEIKNDNFFVRGYVTADNAGDSYDMVFTGVNINRQWKSDDQWFGEYAGAFIQGTLAGLTADQAHAAARQAADTGRYEPGTPEFQSAFNTVTNDPDILTGSQLKDESKIYHSDANYNFSHLTDFAEIQVGGSYRKYVLNSFGSIYTDRDSEIPYSEVGLYTQIQKEFLEDDRLKLTASLRYDKSELFDAFFSPRLSLGYNIGESKNHNIRASFQTGFRNPDTQALYIGFNVGPITLIGSAFDNPERFTRTVSGTEISPTGQAILGGSSFTYNGTGAYNNSFTRSSVTAFAASQNPADLQIANPELVSPEQVSSFEVGYRGKVESVIIDFSAYYNQYQDFITTVDVVNPFYGDVELSQTFPVGGNPTPLAVIALANNDFQAYRAYTNTTEEVNSYGASLGVTTKIFGDFDLGANYTYAKLDFDRQANSDFQTNFNTPEHKFKATFGNADLFKNFGFNLAWRWSDNYVWEASFLTADIPAYHVLDAQINFRVPSLKSSFKAGATNLLGDEYFTAAGTGFIGSQYYVSWTINNL</sequence>
<evidence type="ECO:0000256" key="3">
    <source>
        <dbReference type="ARBA" id="ARBA00022452"/>
    </source>
</evidence>
<evidence type="ECO:0000256" key="10">
    <source>
        <dbReference type="PROSITE-ProRule" id="PRU01360"/>
    </source>
</evidence>
<dbReference type="InterPro" id="IPR037066">
    <property type="entry name" value="Plug_dom_sf"/>
</dbReference>
<proteinExistence type="inferred from homology"/>
<evidence type="ECO:0000256" key="5">
    <source>
        <dbReference type="ARBA" id="ARBA00022729"/>
    </source>
</evidence>
<evidence type="ECO:0000313" key="15">
    <source>
        <dbReference type="EMBL" id="GAL69715.1"/>
    </source>
</evidence>
<comment type="caution">
    <text evidence="15">The sequence shown here is derived from an EMBL/GenBank/DDBJ whole genome shotgun (WGS) entry which is preliminary data.</text>
</comment>
<name>A0A090VY82_9FLAO</name>
<organism evidence="15 17">
    <name type="scientific">Jejuia pallidilutea</name>
    <dbReference type="NCBI Taxonomy" id="504487"/>
    <lineage>
        <taxon>Bacteria</taxon>
        <taxon>Pseudomonadati</taxon>
        <taxon>Bacteroidota</taxon>
        <taxon>Flavobacteriia</taxon>
        <taxon>Flavobacteriales</taxon>
        <taxon>Flavobacteriaceae</taxon>
        <taxon>Jejuia</taxon>
    </lineage>
</organism>
<dbReference type="InterPro" id="IPR012910">
    <property type="entry name" value="Plug_dom"/>
</dbReference>
<keyword evidence="8 15" id="KW-0675">Receptor</keyword>